<name>A0A329S3C9_9STRA</name>
<keyword evidence="4" id="KW-1185">Reference proteome</keyword>
<feature type="region of interest" description="Disordered" evidence="1">
    <location>
        <begin position="38"/>
        <end position="162"/>
    </location>
</feature>
<feature type="compositionally biased region" description="Low complexity" evidence="1">
    <location>
        <begin position="140"/>
        <end position="151"/>
    </location>
</feature>
<dbReference type="VEuPathDB" id="FungiDB:PC110_g12232"/>
<accession>A0A329S3C9</accession>
<dbReference type="OrthoDB" id="6780107at2759"/>
<dbReference type="InterPro" id="IPR013103">
    <property type="entry name" value="RVT_2"/>
</dbReference>
<feature type="compositionally biased region" description="Acidic residues" evidence="1">
    <location>
        <begin position="38"/>
        <end position="49"/>
    </location>
</feature>
<dbReference type="AlphaFoldDB" id="A0A329S3C9"/>
<reference evidence="3 4" key="1">
    <citation type="submission" date="2018-01" db="EMBL/GenBank/DDBJ databases">
        <title>Draft genome of the strawberry crown rot pathogen Phytophthora cactorum.</title>
        <authorList>
            <person name="Armitage A.D."/>
            <person name="Lysoe E."/>
            <person name="Nellist C.F."/>
            <person name="Harrison R.J."/>
            <person name="Brurberg M.B."/>
        </authorList>
    </citation>
    <scope>NUCLEOTIDE SEQUENCE [LARGE SCALE GENOMIC DNA]</scope>
    <source>
        <strain evidence="3 4">10300</strain>
    </source>
</reference>
<sequence>MQYGSREVQLPTNVPFVPIPIDGVRDHDHVRLRDLEDLSGELSDVEMEQEVPQPGEKGRRGDSSNSSSSEDYEFSGSWDEQLVGRGAVGGGAVAPVPQQPAQNGPQPAAKGAPQPPQHPAPGPHQPAKPAPRTGRRTRRPQQQQPGQQPVRHSQRQRRPNVRLSPSNWVLTVSIMQLREALASEHASQWQAAMNVEYESLIGNLTWELVPRPKSTKKKKVDILTSLWIIAKYGIDYLGTYSPVVHIESVRLVLLLALMLGLDRRHVDFVTAFLNGELVDVDIYMEQPEGYHDGTDRVCRLLKGLYGLKQASKIWNDTLHANLVMIKFTQCIFDAGVYYRQGVHGMVYLTWRSISFLE</sequence>
<evidence type="ECO:0000313" key="3">
    <source>
        <dbReference type="EMBL" id="RAW31407.1"/>
    </source>
</evidence>
<evidence type="ECO:0000259" key="2">
    <source>
        <dbReference type="Pfam" id="PF07727"/>
    </source>
</evidence>
<gene>
    <name evidence="3" type="ORF">PC110_g12232</name>
</gene>
<dbReference type="EMBL" id="MJFZ01000323">
    <property type="protein sequence ID" value="RAW31407.1"/>
    <property type="molecule type" value="Genomic_DNA"/>
</dbReference>
<evidence type="ECO:0000256" key="1">
    <source>
        <dbReference type="SAM" id="MobiDB-lite"/>
    </source>
</evidence>
<organism evidence="3 4">
    <name type="scientific">Phytophthora cactorum</name>
    <dbReference type="NCBI Taxonomy" id="29920"/>
    <lineage>
        <taxon>Eukaryota</taxon>
        <taxon>Sar</taxon>
        <taxon>Stramenopiles</taxon>
        <taxon>Oomycota</taxon>
        <taxon>Peronosporomycetes</taxon>
        <taxon>Peronosporales</taxon>
        <taxon>Peronosporaceae</taxon>
        <taxon>Phytophthora</taxon>
    </lineage>
</organism>
<feature type="compositionally biased region" description="Low complexity" evidence="1">
    <location>
        <begin position="63"/>
        <end position="77"/>
    </location>
</feature>
<feature type="compositionally biased region" description="Pro residues" evidence="1">
    <location>
        <begin position="113"/>
        <end position="129"/>
    </location>
</feature>
<dbReference type="Pfam" id="PF07727">
    <property type="entry name" value="RVT_2"/>
    <property type="match status" value="1"/>
</dbReference>
<protein>
    <recommendedName>
        <fullName evidence="2">Reverse transcriptase Ty1/copia-type domain-containing protein</fullName>
    </recommendedName>
</protein>
<feature type="compositionally biased region" description="Low complexity" evidence="1">
    <location>
        <begin position="93"/>
        <end position="112"/>
    </location>
</feature>
<dbReference type="STRING" id="29920.A0A329S3C9"/>
<proteinExistence type="predicted"/>
<comment type="caution">
    <text evidence="3">The sequence shown here is derived from an EMBL/GenBank/DDBJ whole genome shotgun (WGS) entry which is preliminary data.</text>
</comment>
<dbReference type="Proteomes" id="UP000251314">
    <property type="component" value="Unassembled WGS sequence"/>
</dbReference>
<feature type="domain" description="Reverse transcriptase Ty1/copia-type" evidence="2">
    <location>
        <begin position="232"/>
        <end position="340"/>
    </location>
</feature>
<evidence type="ECO:0000313" key="4">
    <source>
        <dbReference type="Proteomes" id="UP000251314"/>
    </source>
</evidence>